<dbReference type="Gene3D" id="1.10.10.60">
    <property type="entry name" value="Homeodomain-like"/>
    <property type="match status" value="1"/>
</dbReference>
<evidence type="ECO:0000313" key="6">
    <source>
        <dbReference type="EMBL" id="CAA9350402.1"/>
    </source>
</evidence>
<dbReference type="InterPro" id="IPR004111">
    <property type="entry name" value="Repressor_TetR_C"/>
</dbReference>
<dbReference type="SUPFAM" id="SSF46689">
    <property type="entry name" value="Homeodomain-like"/>
    <property type="match status" value="1"/>
</dbReference>
<dbReference type="Gene3D" id="1.10.357.10">
    <property type="entry name" value="Tetracycline Repressor, domain 2"/>
    <property type="match status" value="1"/>
</dbReference>
<dbReference type="InterPro" id="IPR050109">
    <property type="entry name" value="HTH-type_TetR-like_transc_reg"/>
</dbReference>
<dbReference type="PANTHER" id="PTHR30055:SF151">
    <property type="entry name" value="TRANSCRIPTIONAL REGULATORY PROTEIN"/>
    <property type="match status" value="1"/>
</dbReference>
<evidence type="ECO:0000256" key="2">
    <source>
        <dbReference type="ARBA" id="ARBA00023125"/>
    </source>
</evidence>
<dbReference type="AlphaFoldDB" id="A0A6J4M7J7"/>
<evidence type="ECO:0000256" key="3">
    <source>
        <dbReference type="ARBA" id="ARBA00023163"/>
    </source>
</evidence>
<organism evidence="6">
    <name type="scientific">uncultured Nocardioidaceae bacterium</name>
    <dbReference type="NCBI Taxonomy" id="253824"/>
    <lineage>
        <taxon>Bacteria</taxon>
        <taxon>Bacillati</taxon>
        <taxon>Actinomycetota</taxon>
        <taxon>Actinomycetes</taxon>
        <taxon>Propionibacteriales</taxon>
        <taxon>Nocardioidaceae</taxon>
        <taxon>environmental samples</taxon>
    </lineage>
</organism>
<keyword evidence="3" id="KW-0804">Transcription</keyword>
<keyword evidence="1" id="KW-0805">Transcription regulation</keyword>
<accession>A0A6J4M7J7</accession>
<name>A0A6J4M7J7_9ACTN</name>
<dbReference type="GO" id="GO:0003700">
    <property type="term" value="F:DNA-binding transcription factor activity"/>
    <property type="evidence" value="ECO:0007669"/>
    <property type="project" value="TreeGrafter"/>
</dbReference>
<dbReference type="PROSITE" id="PS50977">
    <property type="entry name" value="HTH_TETR_2"/>
    <property type="match status" value="1"/>
</dbReference>
<dbReference type="EMBL" id="CADCUD010000172">
    <property type="protein sequence ID" value="CAA9350402.1"/>
    <property type="molecule type" value="Genomic_DNA"/>
</dbReference>
<dbReference type="Pfam" id="PF00440">
    <property type="entry name" value="TetR_N"/>
    <property type="match status" value="1"/>
</dbReference>
<dbReference type="SUPFAM" id="SSF48498">
    <property type="entry name" value="Tetracyclin repressor-like, C-terminal domain"/>
    <property type="match status" value="1"/>
</dbReference>
<evidence type="ECO:0000256" key="4">
    <source>
        <dbReference type="PROSITE-ProRule" id="PRU00335"/>
    </source>
</evidence>
<dbReference type="InterPro" id="IPR036271">
    <property type="entry name" value="Tet_transcr_reg_TetR-rel_C_sf"/>
</dbReference>
<sequence>MATKKESVPDPARSLGLLWRTGDRNARSGLSVDAVVTAAMAIADSEGLEAVSMRRVAERLKVGTMSIYTHVPGKADLTELMVDSALGELYEDMDEPARAPGGWRGALMFVARSNWQLYQRHPWLLELTGARPVLGPHTSRKYEAELRPLDGLGLSDVEMDSVLTLVLTHVEATARALAAVTRTRQESGMTDSQWWFAIAPLLEKLIDGRQFPVASRVGASAGQAFDAASDPVHSMAFGLEVILDGVGALISGRSRG</sequence>
<reference evidence="6" key="1">
    <citation type="submission" date="2020-02" db="EMBL/GenBank/DDBJ databases">
        <authorList>
            <person name="Meier V. D."/>
        </authorList>
    </citation>
    <scope>NUCLEOTIDE SEQUENCE</scope>
    <source>
        <strain evidence="6">AVDCRST_MAG46</strain>
    </source>
</reference>
<keyword evidence="2 4" id="KW-0238">DNA-binding</keyword>
<dbReference type="InterPro" id="IPR009057">
    <property type="entry name" value="Homeodomain-like_sf"/>
</dbReference>
<feature type="domain" description="HTH tetR-type" evidence="5">
    <location>
        <begin position="29"/>
        <end position="89"/>
    </location>
</feature>
<dbReference type="Pfam" id="PF02909">
    <property type="entry name" value="TetR_C_1"/>
    <property type="match status" value="1"/>
</dbReference>
<dbReference type="GO" id="GO:0000976">
    <property type="term" value="F:transcription cis-regulatory region binding"/>
    <property type="evidence" value="ECO:0007669"/>
    <property type="project" value="TreeGrafter"/>
</dbReference>
<evidence type="ECO:0000259" key="5">
    <source>
        <dbReference type="PROSITE" id="PS50977"/>
    </source>
</evidence>
<dbReference type="GO" id="GO:0045892">
    <property type="term" value="P:negative regulation of DNA-templated transcription"/>
    <property type="evidence" value="ECO:0007669"/>
    <property type="project" value="InterPro"/>
</dbReference>
<proteinExistence type="predicted"/>
<protein>
    <submittedName>
        <fullName evidence="6">Transcriptional regulator, AcrR family</fullName>
    </submittedName>
</protein>
<feature type="DNA-binding region" description="H-T-H motif" evidence="4">
    <location>
        <begin position="52"/>
        <end position="71"/>
    </location>
</feature>
<dbReference type="PANTHER" id="PTHR30055">
    <property type="entry name" value="HTH-TYPE TRANSCRIPTIONAL REGULATOR RUTR"/>
    <property type="match status" value="1"/>
</dbReference>
<dbReference type="InterPro" id="IPR001647">
    <property type="entry name" value="HTH_TetR"/>
</dbReference>
<evidence type="ECO:0000256" key="1">
    <source>
        <dbReference type="ARBA" id="ARBA00023015"/>
    </source>
</evidence>
<gene>
    <name evidence="6" type="ORF">AVDCRST_MAG46-2555</name>
</gene>